<evidence type="ECO:0000256" key="1">
    <source>
        <dbReference type="SAM" id="MobiDB-lite"/>
    </source>
</evidence>
<dbReference type="Ensembl" id="ENSSHBT00005023128.1">
    <property type="protein sequence ID" value="ENSSHBP00005019354.1"/>
    <property type="gene ID" value="ENSSHBG00005016615.1"/>
</dbReference>
<name>A0A672UVQ4_STRHB</name>
<dbReference type="GO" id="GO:0001673">
    <property type="term" value="C:male germ cell nucleus"/>
    <property type="evidence" value="ECO:0007669"/>
    <property type="project" value="TreeGrafter"/>
</dbReference>
<dbReference type="PANTHER" id="PTHR46918:SF1">
    <property type="entry name" value="SYNAPTONEMAL COMPLEX PROTEIN 1"/>
    <property type="match status" value="1"/>
</dbReference>
<evidence type="ECO:0000313" key="3">
    <source>
        <dbReference type="Proteomes" id="UP000472266"/>
    </source>
</evidence>
<reference evidence="2" key="2">
    <citation type="submission" date="2025-09" db="UniProtKB">
        <authorList>
            <consortium name="Ensembl"/>
        </authorList>
    </citation>
    <scope>IDENTIFICATION</scope>
</reference>
<dbReference type="InParanoid" id="A0A672UVQ4"/>
<dbReference type="AlphaFoldDB" id="A0A672UVQ4"/>
<dbReference type="GO" id="GO:0051026">
    <property type="term" value="P:chiasma assembly"/>
    <property type="evidence" value="ECO:0007669"/>
    <property type="project" value="TreeGrafter"/>
</dbReference>
<sequence length="147" mass="16680">MMEKTKMPPSVSAKSPLGGPSFKGYMIKTPPVQKLQSESTNLLSEESMRKKQKVLLQLDTQSDSSEQSDLLSLVSEEEMFKKLYRDYPQASQLYAMTPKKKPATLNVKTPGSVLKLSTMRKMREAGWTAVSKLDRKRKMKEAEKLFT</sequence>
<keyword evidence="3" id="KW-1185">Reference proteome</keyword>
<dbReference type="GO" id="GO:0000802">
    <property type="term" value="C:transverse filament"/>
    <property type="evidence" value="ECO:0007669"/>
    <property type="project" value="TreeGrafter"/>
</dbReference>
<accession>A0A672UVQ4</accession>
<dbReference type="InterPro" id="IPR008827">
    <property type="entry name" value="SYCP1"/>
</dbReference>
<protein>
    <submittedName>
        <fullName evidence="2">Uncharacterized protein</fullName>
    </submittedName>
</protein>
<dbReference type="GO" id="GO:0051878">
    <property type="term" value="P:lateral element assembly"/>
    <property type="evidence" value="ECO:0007669"/>
    <property type="project" value="TreeGrafter"/>
</dbReference>
<dbReference type="GeneTree" id="ENSGT00390000003368"/>
<evidence type="ECO:0000313" key="2">
    <source>
        <dbReference type="Ensembl" id="ENSSHBP00005019354.1"/>
    </source>
</evidence>
<organism evidence="2 3">
    <name type="scientific">Strigops habroptila</name>
    <name type="common">Kakapo</name>
    <dbReference type="NCBI Taxonomy" id="2489341"/>
    <lineage>
        <taxon>Eukaryota</taxon>
        <taxon>Metazoa</taxon>
        <taxon>Chordata</taxon>
        <taxon>Craniata</taxon>
        <taxon>Vertebrata</taxon>
        <taxon>Euteleostomi</taxon>
        <taxon>Archelosauria</taxon>
        <taxon>Archosauria</taxon>
        <taxon>Dinosauria</taxon>
        <taxon>Saurischia</taxon>
        <taxon>Theropoda</taxon>
        <taxon>Coelurosauria</taxon>
        <taxon>Aves</taxon>
        <taxon>Neognathae</taxon>
        <taxon>Neoaves</taxon>
        <taxon>Telluraves</taxon>
        <taxon>Australaves</taxon>
        <taxon>Psittaciformes</taxon>
        <taxon>Psittacidae</taxon>
        <taxon>Strigops</taxon>
    </lineage>
</organism>
<feature type="region of interest" description="Disordered" evidence="1">
    <location>
        <begin position="1"/>
        <end position="25"/>
    </location>
</feature>
<proteinExistence type="predicted"/>
<reference evidence="2" key="1">
    <citation type="submission" date="2025-08" db="UniProtKB">
        <authorList>
            <consortium name="Ensembl"/>
        </authorList>
    </citation>
    <scope>IDENTIFICATION</scope>
</reference>
<dbReference type="GO" id="GO:0000711">
    <property type="term" value="P:meiotic DNA repair synthesis"/>
    <property type="evidence" value="ECO:0007669"/>
    <property type="project" value="TreeGrafter"/>
</dbReference>
<dbReference type="PANTHER" id="PTHR46918">
    <property type="entry name" value="SYNAPTONEMAL COMPLEX PROTEIN 1"/>
    <property type="match status" value="1"/>
</dbReference>
<dbReference type="Proteomes" id="UP000472266">
    <property type="component" value="Unplaced"/>
</dbReference>
<dbReference type="OMA" id="YMIKTPP"/>
<dbReference type="GO" id="GO:0003690">
    <property type="term" value="F:double-stranded DNA binding"/>
    <property type="evidence" value="ECO:0007669"/>
    <property type="project" value="TreeGrafter"/>
</dbReference>
<dbReference type="GO" id="GO:0000801">
    <property type="term" value="C:central element"/>
    <property type="evidence" value="ECO:0007669"/>
    <property type="project" value="TreeGrafter"/>
</dbReference>